<evidence type="ECO:0000313" key="2">
    <source>
        <dbReference type="Proteomes" id="UP000238774"/>
    </source>
</evidence>
<gene>
    <name evidence="1" type="ORF">VRHSUH09_07395</name>
</gene>
<dbReference type="SUPFAM" id="SSF46785">
    <property type="entry name" value="Winged helix' DNA-binding domain"/>
    <property type="match status" value="1"/>
</dbReference>
<comment type="caution">
    <text evidence="1">The sequence shown here is derived from an EMBL/GenBank/DDBJ whole genome shotgun (WGS) entry which is preliminary data.</text>
</comment>
<dbReference type="RefSeq" id="WP_054747431.1">
    <property type="nucleotide sequence ID" value="NZ_BBDV01000004.1"/>
</dbReference>
<dbReference type="InterPro" id="IPR036390">
    <property type="entry name" value="WH_DNA-bd_sf"/>
</dbReference>
<protein>
    <recommendedName>
        <fullName evidence="3">Transcription regulator TrmB N-terminal domain-containing protein</fullName>
    </recommendedName>
</protein>
<accession>A0ABX5BZF4</accession>
<keyword evidence="2" id="KW-1185">Reference proteome</keyword>
<dbReference type="Proteomes" id="UP000238774">
    <property type="component" value="Unassembled WGS sequence"/>
</dbReference>
<evidence type="ECO:0008006" key="3">
    <source>
        <dbReference type="Google" id="ProtNLM"/>
    </source>
</evidence>
<evidence type="ECO:0000313" key="1">
    <source>
        <dbReference type="EMBL" id="PQL12230.1"/>
    </source>
</evidence>
<sequence>MRPFYDIVYSEKSIRIILPVIEQNLDKLTADEKKIYDILQFKALPSGKLVEYTGFGKTKILQIVNKLVKSGFLRKQGIGRGTTYTVK</sequence>
<reference evidence="1 2" key="1">
    <citation type="submission" date="2018-01" db="EMBL/GenBank/DDBJ databases">
        <title>Draft genome sequences of clinical isolates and type strains of oral Veillonella including Veillonella infantum sp., nov.</title>
        <authorList>
            <person name="Mashima I."/>
            <person name="Liao Y.-C."/>
            <person name="Sabharwal A."/>
            <person name="Haase E.M."/>
            <person name="Nakazawa F."/>
            <person name="Scannapieco F.A."/>
        </authorList>
    </citation>
    <scope>NUCLEOTIDE SEQUENCE [LARGE SCALE GENOMIC DNA]</scope>
    <source>
        <strain evidence="1 2">JCM 15642</strain>
    </source>
</reference>
<organism evidence="1 2">
    <name type="scientific">Veillonella rogosae JCM 15642</name>
    <dbReference type="NCBI Taxonomy" id="1298595"/>
    <lineage>
        <taxon>Bacteria</taxon>
        <taxon>Bacillati</taxon>
        <taxon>Bacillota</taxon>
        <taxon>Negativicutes</taxon>
        <taxon>Veillonellales</taxon>
        <taxon>Veillonellaceae</taxon>
        <taxon>Veillonella</taxon>
    </lineage>
</organism>
<proteinExistence type="predicted"/>
<dbReference type="EMBL" id="PPCX01000010">
    <property type="protein sequence ID" value="PQL12230.1"/>
    <property type="molecule type" value="Genomic_DNA"/>
</dbReference>
<name>A0ABX5BZF4_9FIRM</name>